<feature type="domain" description="PPM-type phosphatase" evidence="2">
    <location>
        <begin position="109"/>
        <end position="401"/>
    </location>
</feature>
<dbReference type="AlphaFoldDB" id="A0A430QLN9"/>
<dbReference type="EMBL" id="QMKO01001568">
    <property type="protein sequence ID" value="RTG88566.1"/>
    <property type="molecule type" value="Genomic_DNA"/>
</dbReference>
<accession>A0A430QLN9</accession>
<evidence type="ECO:0000313" key="3">
    <source>
        <dbReference type="EMBL" id="RTG88566.1"/>
    </source>
</evidence>
<organism evidence="3 4">
    <name type="scientific">Schistosoma bovis</name>
    <name type="common">Blood fluke</name>
    <dbReference type="NCBI Taxonomy" id="6184"/>
    <lineage>
        <taxon>Eukaryota</taxon>
        <taxon>Metazoa</taxon>
        <taxon>Spiralia</taxon>
        <taxon>Lophotrochozoa</taxon>
        <taxon>Platyhelminthes</taxon>
        <taxon>Trematoda</taxon>
        <taxon>Digenea</taxon>
        <taxon>Strigeidida</taxon>
        <taxon>Schistosomatoidea</taxon>
        <taxon>Schistosomatidae</taxon>
        <taxon>Schistosoma</taxon>
    </lineage>
</organism>
<feature type="compositionally biased region" description="Low complexity" evidence="1">
    <location>
        <begin position="391"/>
        <end position="418"/>
    </location>
</feature>
<dbReference type="InterPro" id="IPR001932">
    <property type="entry name" value="PPM-type_phosphatase-like_dom"/>
</dbReference>
<dbReference type="InterPro" id="IPR053287">
    <property type="entry name" value="PP2C-like_domain"/>
</dbReference>
<evidence type="ECO:0000259" key="2">
    <source>
        <dbReference type="PROSITE" id="PS51746"/>
    </source>
</evidence>
<feature type="region of interest" description="Disordered" evidence="1">
    <location>
        <begin position="370"/>
        <end position="460"/>
    </location>
</feature>
<dbReference type="PROSITE" id="PS51746">
    <property type="entry name" value="PPM_2"/>
    <property type="match status" value="1"/>
</dbReference>
<protein>
    <recommendedName>
        <fullName evidence="2">PPM-type phosphatase domain-containing protein</fullName>
    </recommendedName>
</protein>
<dbReference type="SMART" id="SM00332">
    <property type="entry name" value="PP2Cc"/>
    <property type="match status" value="1"/>
</dbReference>
<reference evidence="3 4" key="1">
    <citation type="journal article" date="2019" name="PLoS Pathog.">
        <title>Genome sequence of the bovine parasite Schistosoma bovis Tanzania.</title>
        <authorList>
            <person name="Oey H."/>
            <person name="Zakrzewski M."/>
            <person name="Gobert G."/>
            <person name="Gravermann K."/>
            <person name="Stoye J."/>
            <person name="Jones M."/>
            <person name="Mcmanus D."/>
            <person name="Krause L."/>
        </authorList>
    </citation>
    <scope>NUCLEOTIDE SEQUENCE [LARGE SCALE GENOMIC DNA]</scope>
    <source>
        <strain evidence="3 4">TAN1997</strain>
    </source>
</reference>
<dbReference type="PANTHER" id="PTHR21586">
    <property type="entry name" value="TIPA"/>
    <property type="match status" value="1"/>
</dbReference>
<feature type="compositionally biased region" description="Acidic residues" evidence="1">
    <location>
        <begin position="372"/>
        <end position="390"/>
    </location>
</feature>
<evidence type="ECO:0000256" key="1">
    <source>
        <dbReference type="SAM" id="MobiDB-lite"/>
    </source>
</evidence>
<comment type="caution">
    <text evidence="3">The sequence shown here is derived from an EMBL/GenBank/DDBJ whole genome shotgun (WGS) entry which is preliminary data.</text>
</comment>
<gene>
    <name evidence="3" type="ORF">DC041_0008275</name>
</gene>
<feature type="compositionally biased region" description="Pro residues" evidence="1">
    <location>
        <begin position="443"/>
        <end position="460"/>
    </location>
</feature>
<feature type="compositionally biased region" description="Pro residues" evidence="1">
    <location>
        <begin position="737"/>
        <end position="754"/>
    </location>
</feature>
<evidence type="ECO:0000313" key="4">
    <source>
        <dbReference type="Proteomes" id="UP000290809"/>
    </source>
</evidence>
<feature type="compositionally biased region" description="Low complexity" evidence="1">
    <location>
        <begin position="685"/>
        <end position="712"/>
    </location>
</feature>
<dbReference type="SUPFAM" id="SSF81606">
    <property type="entry name" value="PP2C-like"/>
    <property type="match status" value="1"/>
</dbReference>
<sequence length="955" mass="107407">MLSTRYKESSKSIGQFSVDSHRPKITKSWSLRDSFFGLRRGRGSISDTHEWQYIAPKLYQLEDQFHHPASKCDVWRSLCPQELPNAAVYPTIPVYSLSNKVFASSTGPKKGLLAVKKWHGSKDSHNVCGPIADAFVVRARHDSAYLAVADGVNWGNESMKAARSAISAIYTYLESHLFGCMKEKHNVKDTRDAAQLLFEAFSFAQEEIVSVTTGLTTLCVALILPVLTTTTYESHGLTNEQTSAYGKAQFSVIIASVGDCQAFLLSKFHGIREITGWVRTSVLSSDNLSTQSNEQNKLEKILGPPVRDFRDTGGALGAVYKNGNPELNNLICAVTLCDPGDIVLLGSDGLIDNFDPVITQLAVPESPHLDFVDEDDEHEGQEGGEEESSSIDDIGIHEVNNNNKNSVKSTSSLSSDSLRCNFNKSPTSPLCRPSKSLLHNSPLTPPPRVNIWPQPPPPPNDPTKLTYTPVTNINTTNSNNNNNNTNDNNETETIYAHQINFTNQLELNWYERRKYAAKELERVWHELDISTENASSKKGTFSSKDLCEALIDHAYRITTKRREWLENPDYAHLRQNQNVVQNNNNNKHFDNTYSTDSQRKWFNDMLRRMPGKLDHATVVAYEVGVYRVTLCDPGDIVLLGSDGLIDNFDPVITQLAVPESPHLDFVDEDDEHEGQEGGEEESSSIDDIGIHEVNNNNKNSVKSTSSLSSDSLRCNFNKSPTSPLCRPSKSLLHNSPLTPPPRVNIWPQPPPPPNDPTKLTYTPVTNINTTNSNNNNNNTNDNNETETIYAHQINFTNQLELNWYERRKYAAKELERVWHELDISTENASSKKGTFSSKDLCEALIDHAYRITTKRREWLENPDYAHLRQNQNVVQNNNNNKHFDNTYSTDSQRKWFNDMLRRMPGKLDHATVVAYEVGVYRGNENEVYEETAHRFLAANNSNSPTNHSIITHSEP</sequence>
<dbReference type="Proteomes" id="UP000290809">
    <property type="component" value="Unassembled WGS sequence"/>
</dbReference>
<name>A0A430QLN9_SCHBO</name>
<dbReference type="Gene3D" id="3.60.40.10">
    <property type="entry name" value="PPM-type phosphatase domain"/>
    <property type="match status" value="1"/>
</dbReference>
<feature type="region of interest" description="Disordered" evidence="1">
    <location>
        <begin position="664"/>
        <end position="754"/>
    </location>
</feature>
<feature type="compositionally biased region" description="Acidic residues" evidence="1">
    <location>
        <begin position="666"/>
        <end position="684"/>
    </location>
</feature>
<keyword evidence="4" id="KW-1185">Reference proteome</keyword>
<dbReference type="PANTHER" id="PTHR21586:SF0">
    <property type="entry name" value="PP2C-LIKE DOMAIN-CONTAINING PROTEIN CG9801"/>
    <property type="match status" value="1"/>
</dbReference>
<proteinExistence type="predicted"/>
<dbReference type="STRING" id="6184.A0A430QLN9"/>
<dbReference type="InterPro" id="IPR036457">
    <property type="entry name" value="PPM-type-like_dom_sf"/>
</dbReference>